<keyword evidence="2" id="KW-1185">Reference proteome</keyword>
<evidence type="ECO:0000313" key="2">
    <source>
        <dbReference type="Proteomes" id="UP000235826"/>
    </source>
</evidence>
<dbReference type="AlphaFoldDB" id="A0A2K9PKH8"/>
<proteinExistence type="predicted"/>
<dbReference type="EMBL" id="CP025791">
    <property type="protein sequence ID" value="AUP77571.1"/>
    <property type="molecule type" value="Genomic_DNA"/>
</dbReference>
<name>A0A2K9PKH8_9FLAO</name>
<protein>
    <recommendedName>
        <fullName evidence="3">LVIVD repeat-containing protein</fullName>
    </recommendedName>
</protein>
<dbReference type="SUPFAM" id="SSF63825">
    <property type="entry name" value="YWTD domain"/>
    <property type="match status" value="1"/>
</dbReference>
<evidence type="ECO:0008006" key="3">
    <source>
        <dbReference type="Google" id="ProtNLM"/>
    </source>
</evidence>
<reference evidence="1 2" key="1">
    <citation type="submission" date="2018-01" db="EMBL/GenBank/DDBJ databases">
        <title>Complete genome sequence of Flavivirga eckloniae ECD14 isolated from seaweed Ecklonia cava.</title>
        <authorList>
            <person name="Lee J.H."/>
            <person name="Baik K.S."/>
            <person name="Seong C.N."/>
        </authorList>
    </citation>
    <scope>NUCLEOTIDE SEQUENCE [LARGE SCALE GENOMIC DNA]</scope>
    <source>
        <strain evidence="1 2">ECD14</strain>
    </source>
</reference>
<dbReference type="Proteomes" id="UP000235826">
    <property type="component" value="Chromosome"/>
</dbReference>
<gene>
    <name evidence="1" type="ORF">C1H87_02080</name>
</gene>
<evidence type="ECO:0000313" key="1">
    <source>
        <dbReference type="EMBL" id="AUP77571.1"/>
    </source>
</evidence>
<sequence>MACDSDSQSDSLSSDTGQGGSLAQFTIAGNYLYTVDESFLNVFNIVNPESPVQVNTSYIGFDIETLFHYDNNLYVGSQTGMFIYNLDNPEAPKQLASVSHFRACDPVVANDTHAFVTLDGSTGCGGSISALEIYDTSQLTAPMLVSRRNLIAPKGLGLYNNYLFVCDDEVKVFDISNPDESVLVNAINISAFDVIVRENHLILIGENNVFQYQLNPNDIKNIKELSVLNI</sequence>
<dbReference type="KEGG" id="fek:C1H87_02080"/>
<organism evidence="1 2">
    <name type="scientific">Flavivirga eckloniae</name>
    <dbReference type="NCBI Taxonomy" id="1803846"/>
    <lineage>
        <taxon>Bacteria</taxon>
        <taxon>Pseudomonadati</taxon>
        <taxon>Bacteroidota</taxon>
        <taxon>Flavobacteriia</taxon>
        <taxon>Flavobacteriales</taxon>
        <taxon>Flavobacteriaceae</taxon>
        <taxon>Flavivirga</taxon>
    </lineage>
</organism>
<accession>A0A2K9PKH8</accession>